<evidence type="ECO:0000256" key="11">
    <source>
        <dbReference type="RuleBase" id="RU361152"/>
    </source>
</evidence>
<dbReference type="EMBL" id="ACIZ01000112">
    <property type="protein sequence ID" value="EEN79105.1"/>
    <property type="molecule type" value="Genomic_DNA"/>
</dbReference>
<dbReference type="CAZy" id="GH4">
    <property type="family name" value="Glycoside Hydrolase Family 4"/>
</dbReference>
<dbReference type="EC" id="3.2.1.122" evidence="13"/>
<evidence type="ECO:0000256" key="7">
    <source>
        <dbReference type="PIRSR" id="PIRSR601088-1"/>
    </source>
</evidence>
<dbReference type="Proteomes" id="UP000004525">
    <property type="component" value="Unassembled WGS sequence"/>
</dbReference>
<evidence type="ECO:0000256" key="10">
    <source>
        <dbReference type="PIRSR" id="PIRSR601088-4"/>
    </source>
</evidence>
<name>C2K0S9_LACRM</name>
<dbReference type="Pfam" id="PF02056">
    <property type="entry name" value="Glyco_hydro_4"/>
    <property type="match status" value="1"/>
</dbReference>
<evidence type="ECO:0000256" key="2">
    <source>
        <dbReference type="ARBA" id="ARBA00022723"/>
    </source>
</evidence>
<dbReference type="GO" id="GO:0016616">
    <property type="term" value="F:oxidoreductase activity, acting on the CH-OH group of donors, NAD or NADP as acceptor"/>
    <property type="evidence" value="ECO:0007669"/>
    <property type="project" value="InterPro"/>
</dbReference>
<feature type="site" description="Increases basicity of active site Tyr" evidence="10">
    <location>
        <position position="136"/>
    </location>
</feature>
<comment type="cofactor">
    <cofactor evidence="11">
        <name>NAD(+)</name>
        <dbReference type="ChEBI" id="CHEBI:57540"/>
    </cofactor>
    <text evidence="11">Binds 1 NAD(+) per subunit.</text>
</comment>
<evidence type="ECO:0000256" key="6">
    <source>
        <dbReference type="ARBA" id="ARBA00023295"/>
    </source>
</evidence>
<evidence type="ECO:0000256" key="3">
    <source>
        <dbReference type="ARBA" id="ARBA00022801"/>
    </source>
</evidence>
<evidence type="ECO:0000256" key="5">
    <source>
        <dbReference type="ARBA" id="ARBA00023211"/>
    </source>
</evidence>
<dbReference type="PROSITE" id="PS01324">
    <property type="entry name" value="GLYCOSYL_HYDROL_F4"/>
    <property type="match status" value="1"/>
</dbReference>
<feature type="active site" description="Proton acceptor" evidence="7">
    <location>
        <position position="286"/>
    </location>
</feature>
<protein>
    <submittedName>
        <fullName evidence="13">Family 4 glycosyl hydrolase</fullName>
        <ecNumber evidence="13">3.2.1.122</ecNumber>
    </submittedName>
</protein>
<dbReference type="InterPro" id="IPR015955">
    <property type="entry name" value="Lactate_DH/Glyco_Ohase_4_C"/>
</dbReference>
<dbReference type="InterPro" id="IPR001088">
    <property type="entry name" value="Glyco_hydro_4"/>
</dbReference>
<feature type="binding site" evidence="9">
    <location>
        <position position="226"/>
    </location>
    <ligand>
        <name>Mn(2+)</name>
        <dbReference type="ChEBI" id="CHEBI:29035"/>
    </ligand>
</feature>
<keyword evidence="5 9" id="KW-0464">Manganese</keyword>
<feature type="binding site" evidence="9">
    <location>
        <position position="196"/>
    </location>
    <ligand>
        <name>Mn(2+)</name>
        <dbReference type="ChEBI" id="CHEBI:29035"/>
    </ligand>
</feature>
<dbReference type="GO" id="GO:0050081">
    <property type="term" value="F:maltose-6'-phosphate glucosidase activity"/>
    <property type="evidence" value="ECO:0007669"/>
    <property type="project" value="UniProtKB-EC"/>
</dbReference>
<keyword evidence="2 9" id="KW-0479">Metal-binding</keyword>
<proteinExistence type="inferred from homology"/>
<dbReference type="Gene3D" id="3.90.110.10">
    <property type="entry name" value="Lactate dehydrogenase/glycoside hydrolase, family 4, C-terminal"/>
    <property type="match status" value="1"/>
</dbReference>
<keyword evidence="3 11" id="KW-0378">Hydrolase</keyword>
<feature type="binding site" evidence="8">
    <location>
        <position position="120"/>
    </location>
    <ligand>
        <name>substrate</name>
    </ligand>
</feature>
<evidence type="ECO:0000256" key="1">
    <source>
        <dbReference type="ARBA" id="ARBA00010141"/>
    </source>
</evidence>
<feature type="binding site" evidence="8">
    <location>
        <position position="174"/>
    </location>
    <ligand>
        <name>substrate</name>
    </ligand>
</feature>
<evidence type="ECO:0000313" key="14">
    <source>
        <dbReference type="Proteomes" id="UP000004525"/>
    </source>
</evidence>
<feature type="binding site" evidence="8">
    <location>
        <position position="306"/>
    </location>
    <ligand>
        <name>substrate</name>
    </ligand>
</feature>
<sequence length="474" mass="54457">MIIHCSNVNGYMVNLECQVTDQLKWRFRMKNIITIAGSGSGYTPGILLTALSYKDEFPIKEIRLYDIDEERNEQMRIIMDYLLHRENVDVELIATSDPQVAFYGCNFVFSQIRAGGMKMREMDEKIPLKLGLVGQETCGLGGFAYGMRSMKSFVELVGFIQEYAPDAWILNYTNPESIIAETVRRRFPKAKIINACDMTIGIEELLENSFGYDRQNFISTYYGLNHFGWYREIYDVQRGKDIMPEIIEKIITQGFKTSDLDPSWAKTYQLMAEMQQDFPQYLPNNYLEYYLYPNKIVEEANPDYTRANEIMDGRLKQITDTVSKIKEKRDLETINYQSGVHGQYIVRMAISILHSRNDRFMLIVPNRGAIPNVREDAVVEVPCYVNAKGVEPISLRDPIPDFHKGLMEAQVAAEKLLVDAFFEHSYQKAFQAFTLNQTVPNATVAKQALDEMIKANGDQWVELKGGPTYASVNY</sequence>
<keyword evidence="6 11" id="KW-0326">Glycosidase</keyword>
<feature type="domain" description="Glycosyl hydrolase family 4 C-terminal" evidence="12">
    <location>
        <begin position="221"/>
        <end position="439"/>
    </location>
</feature>
<dbReference type="PANTHER" id="PTHR32092">
    <property type="entry name" value="6-PHOSPHO-BETA-GLUCOSIDASE-RELATED"/>
    <property type="match status" value="1"/>
</dbReference>
<comment type="caution">
    <text evidence="13">The sequence shown here is derived from an EMBL/GenBank/DDBJ whole genome shotgun (WGS) entry which is preliminary data.</text>
</comment>
<evidence type="ECO:0000259" key="12">
    <source>
        <dbReference type="Pfam" id="PF11975"/>
    </source>
</evidence>
<keyword evidence="4 11" id="KW-0520">NAD</keyword>
<dbReference type="PANTHER" id="PTHR32092:SF14">
    <property type="entry name" value="MALTOSE-6'-PHOSPHATE GLUCOSIDASE"/>
    <property type="match status" value="1"/>
</dbReference>
<keyword evidence="14" id="KW-1185">Reference proteome</keyword>
<dbReference type="AlphaFoldDB" id="C2K0S9"/>
<keyword evidence="9" id="KW-0533">Nickel</keyword>
<dbReference type="PRINTS" id="PR00732">
    <property type="entry name" value="GLHYDRLASE4"/>
</dbReference>
<dbReference type="SUPFAM" id="SSF56327">
    <property type="entry name" value="LDH C-terminal domain-like"/>
    <property type="match status" value="1"/>
</dbReference>
<feature type="active site" description="Proton donor" evidence="7">
    <location>
        <position position="197"/>
    </location>
</feature>
<dbReference type="InterPro" id="IPR019802">
    <property type="entry name" value="GlycHydrolase_4_CS"/>
</dbReference>
<dbReference type="GO" id="GO:0046872">
    <property type="term" value="F:metal ion binding"/>
    <property type="evidence" value="ECO:0007669"/>
    <property type="project" value="UniProtKB-KW"/>
</dbReference>
<dbReference type="InterPro" id="IPR036291">
    <property type="entry name" value="NAD(P)-bd_dom_sf"/>
</dbReference>
<gene>
    <name evidence="13" type="primary">malH</name>
    <name evidence="13" type="ORF">HMPREF0539_2764</name>
</gene>
<evidence type="ECO:0000313" key="13">
    <source>
        <dbReference type="EMBL" id="EEN79105.1"/>
    </source>
</evidence>
<dbReference type="GO" id="GO:0005975">
    <property type="term" value="P:carbohydrate metabolic process"/>
    <property type="evidence" value="ECO:0007669"/>
    <property type="project" value="InterPro"/>
</dbReference>
<evidence type="ECO:0000256" key="4">
    <source>
        <dbReference type="ARBA" id="ARBA00023027"/>
    </source>
</evidence>
<keyword evidence="9" id="KW-0170">Cobalt</keyword>
<evidence type="ECO:0000256" key="9">
    <source>
        <dbReference type="PIRSR" id="PIRSR601088-3"/>
    </source>
</evidence>
<dbReference type="Pfam" id="PF11975">
    <property type="entry name" value="Glyco_hydro_4C"/>
    <property type="match status" value="1"/>
</dbReference>
<dbReference type="SUPFAM" id="SSF51735">
    <property type="entry name" value="NAD(P)-binding Rossmann-fold domains"/>
    <property type="match status" value="1"/>
</dbReference>
<dbReference type="InterPro" id="IPR022616">
    <property type="entry name" value="Glyco_hydro_4_C"/>
</dbReference>
<comment type="similarity">
    <text evidence="1 11">Belongs to the glycosyl hydrolase 4 family.</text>
</comment>
<keyword evidence="9" id="KW-0408">Iron</keyword>
<organism evidence="13 14">
    <name type="scientific">Lacticaseibacillus rhamnosus (strain LMS2-1)</name>
    <dbReference type="NCBI Taxonomy" id="525361"/>
    <lineage>
        <taxon>Bacteria</taxon>
        <taxon>Bacillati</taxon>
        <taxon>Bacillota</taxon>
        <taxon>Bacilli</taxon>
        <taxon>Lactobacillales</taxon>
        <taxon>Lactobacillaceae</taxon>
        <taxon>Lacticaseibacillus</taxon>
    </lineage>
</organism>
<accession>C2K0S9</accession>
<dbReference type="Gene3D" id="3.40.50.720">
    <property type="entry name" value="NAD(P)-binding Rossmann-like Domain"/>
    <property type="match status" value="1"/>
</dbReference>
<reference evidence="13" key="1">
    <citation type="submission" date="2009-01" db="EMBL/GenBank/DDBJ databases">
        <authorList>
            <person name="Qin X."/>
            <person name="Bachman B."/>
            <person name="Battles P."/>
            <person name="Bell A."/>
            <person name="Bess C."/>
            <person name="Bickham C."/>
            <person name="Chaboub L."/>
            <person name="Chen D."/>
            <person name="Coyle M."/>
            <person name="Deiros D.R."/>
            <person name="Dinh H."/>
            <person name="Forbes L."/>
            <person name="Fowler G."/>
            <person name="Francisco L."/>
            <person name="Fu Q."/>
            <person name="Gubbala S."/>
            <person name="Hale W."/>
            <person name="Han Y."/>
            <person name="Hemphill L."/>
            <person name="Highlander S.K."/>
            <person name="Hirani K."/>
            <person name="Hogues M."/>
            <person name="Jackson L."/>
            <person name="Jakkamsetti A."/>
            <person name="Javaid M."/>
            <person name="Jiang H."/>
            <person name="Korchina V."/>
            <person name="Kovar C."/>
            <person name="Lara F."/>
            <person name="Lee S."/>
            <person name="Mata R."/>
            <person name="Mathew T."/>
            <person name="Moen C."/>
            <person name="Morales K."/>
            <person name="Munidasa M."/>
            <person name="Nazareth L."/>
            <person name="Ngo R."/>
            <person name="Nguyen L."/>
            <person name="Okwuonu G."/>
            <person name="Ongeri F."/>
            <person name="Patil S."/>
            <person name="Petrosino J."/>
            <person name="Pham C."/>
            <person name="Pham P."/>
            <person name="Pu L.-L."/>
            <person name="Puazo M."/>
            <person name="Raj R."/>
            <person name="Reid J."/>
            <person name="Rouhana J."/>
            <person name="Saada N."/>
            <person name="Shang Y."/>
            <person name="Simmons D."/>
            <person name="Thornton R."/>
            <person name="Warren J."/>
            <person name="Weissenberger G."/>
            <person name="Zhang J."/>
            <person name="Zhang L."/>
            <person name="Zhou C."/>
            <person name="Zhu D."/>
            <person name="Muzny D."/>
            <person name="Worley K."/>
            <person name="Gibbs R."/>
        </authorList>
    </citation>
    <scope>NUCLEOTIDE SEQUENCE [LARGE SCALE GENOMIC DNA]</scope>
    <source>
        <strain evidence="13">LMS2-1</strain>
    </source>
</reference>
<evidence type="ECO:0000256" key="8">
    <source>
        <dbReference type="PIRSR" id="PIRSR601088-2"/>
    </source>
</evidence>
<dbReference type="HOGENOM" id="CLU_045951_2_0_9"/>